<reference evidence="3 4" key="1">
    <citation type="journal article" date="2023" name="Commun. Biol.">
        <title>Reorganization of the ancestral sex-determining regions during the evolution of trioecy in Pleodorina starrii.</title>
        <authorList>
            <person name="Takahashi K."/>
            <person name="Suzuki S."/>
            <person name="Kawai-Toyooka H."/>
            <person name="Yamamoto K."/>
            <person name="Hamaji T."/>
            <person name="Ootsuki R."/>
            <person name="Yamaguchi H."/>
            <person name="Kawachi M."/>
            <person name="Higashiyama T."/>
            <person name="Nozaki H."/>
        </authorList>
    </citation>
    <scope>NUCLEOTIDE SEQUENCE [LARGE SCALE GENOMIC DNA]</scope>
    <source>
        <strain evidence="3 4">NIES-4479</strain>
    </source>
</reference>
<feature type="domain" description="WH2" evidence="2">
    <location>
        <begin position="131"/>
        <end position="148"/>
    </location>
</feature>
<organism evidence="3 4">
    <name type="scientific">Pleodorina starrii</name>
    <dbReference type="NCBI Taxonomy" id="330485"/>
    <lineage>
        <taxon>Eukaryota</taxon>
        <taxon>Viridiplantae</taxon>
        <taxon>Chlorophyta</taxon>
        <taxon>core chlorophytes</taxon>
        <taxon>Chlorophyceae</taxon>
        <taxon>CS clade</taxon>
        <taxon>Chlamydomonadales</taxon>
        <taxon>Volvocaceae</taxon>
        <taxon>Pleodorina</taxon>
    </lineage>
</organism>
<accession>A0A9W6EXD1</accession>
<name>A0A9W6EXD1_9CHLO</name>
<protein>
    <recommendedName>
        <fullName evidence="2">WH2 domain-containing protein</fullName>
    </recommendedName>
</protein>
<proteinExistence type="predicted"/>
<dbReference type="SMART" id="SM00246">
    <property type="entry name" value="WH2"/>
    <property type="match status" value="4"/>
</dbReference>
<keyword evidence="4" id="KW-1185">Reference proteome</keyword>
<feature type="compositionally biased region" description="Basic and acidic residues" evidence="1">
    <location>
        <begin position="147"/>
        <end position="175"/>
    </location>
</feature>
<evidence type="ECO:0000256" key="1">
    <source>
        <dbReference type="SAM" id="MobiDB-lite"/>
    </source>
</evidence>
<gene>
    <name evidence="3" type="primary">PLEST000521</name>
    <name evidence="3" type="ORF">PLESTB_000037400</name>
</gene>
<dbReference type="Proteomes" id="UP001165080">
    <property type="component" value="Unassembled WGS sequence"/>
</dbReference>
<feature type="domain" description="WH2" evidence="2">
    <location>
        <begin position="43"/>
        <end position="60"/>
    </location>
</feature>
<sequence>MSLDNVIYELTHEGAGLKLKHVEQVADRSGPAIEPGTHVHHWDKDNFLKEIETGVPLKHIEECQDRSNPRVEGVQVHPNDRPALLAEVKAVGGHHALVSEIKAGSVALKHVDAPADRSAPAVQGAQVGKWDKGAFLHEIESEHKLKHVENAADRSSPRVDPEVQLKPNRHGELLNEVKSSSPKQLRHVQDT</sequence>
<comment type="caution">
    <text evidence="3">The sequence shown here is derived from an EMBL/GenBank/DDBJ whole genome shotgun (WGS) entry which is preliminary data.</text>
</comment>
<dbReference type="InterPro" id="IPR003124">
    <property type="entry name" value="WH2_dom"/>
</dbReference>
<feature type="region of interest" description="Disordered" evidence="1">
    <location>
        <begin position="147"/>
        <end position="191"/>
    </location>
</feature>
<dbReference type="EMBL" id="BRXU01000001">
    <property type="protein sequence ID" value="GLC47896.1"/>
    <property type="molecule type" value="Genomic_DNA"/>
</dbReference>
<dbReference type="AlphaFoldDB" id="A0A9W6EXD1"/>
<dbReference type="GO" id="GO:0003779">
    <property type="term" value="F:actin binding"/>
    <property type="evidence" value="ECO:0007669"/>
    <property type="project" value="InterPro"/>
</dbReference>
<evidence type="ECO:0000313" key="4">
    <source>
        <dbReference type="Proteomes" id="UP001165080"/>
    </source>
</evidence>
<feature type="domain" description="WH2" evidence="2">
    <location>
        <begin position="169"/>
        <end position="188"/>
    </location>
</feature>
<evidence type="ECO:0000259" key="2">
    <source>
        <dbReference type="SMART" id="SM00246"/>
    </source>
</evidence>
<evidence type="ECO:0000313" key="3">
    <source>
        <dbReference type="EMBL" id="GLC47896.1"/>
    </source>
</evidence>
<feature type="domain" description="WH2" evidence="2">
    <location>
        <begin position="93"/>
        <end position="111"/>
    </location>
</feature>